<dbReference type="Gene3D" id="3.30.420.10">
    <property type="entry name" value="Ribonuclease H-like superfamily/Ribonuclease H"/>
    <property type="match status" value="1"/>
</dbReference>
<dbReference type="EMBL" id="JBHSEP010000031">
    <property type="protein sequence ID" value="MFC4601802.1"/>
    <property type="molecule type" value="Genomic_DNA"/>
</dbReference>
<comment type="caution">
    <text evidence="2">The sequence shown here is derived from an EMBL/GenBank/DDBJ whole genome shotgun (WGS) entry which is preliminary data.</text>
</comment>
<accession>A0ABV9FJJ4</accession>
<dbReference type="InterPro" id="IPR012337">
    <property type="entry name" value="RNaseH-like_sf"/>
</dbReference>
<dbReference type="PANTHER" id="PTHR46889">
    <property type="entry name" value="TRANSPOSASE INSF FOR INSERTION SEQUENCE IS3B-RELATED"/>
    <property type="match status" value="1"/>
</dbReference>
<gene>
    <name evidence="2" type="ORF">ACFO3S_26435</name>
</gene>
<evidence type="ECO:0000259" key="1">
    <source>
        <dbReference type="PROSITE" id="PS50994"/>
    </source>
</evidence>
<dbReference type="InterPro" id="IPR050900">
    <property type="entry name" value="Transposase_IS3/IS150/IS904"/>
</dbReference>
<evidence type="ECO:0000313" key="3">
    <source>
        <dbReference type="Proteomes" id="UP001596028"/>
    </source>
</evidence>
<dbReference type="RefSeq" id="WP_378102372.1">
    <property type="nucleotide sequence ID" value="NZ_JBHSEP010000031.1"/>
</dbReference>
<name>A0ABV9FJJ4_9BACL</name>
<keyword evidence="3" id="KW-1185">Reference proteome</keyword>
<evidence type="ECO:0000313" key="2">
    <source>
        <dbReference type="EMBL" id="MFC4601802.1"/>
    </source>
</evidence>
<proteinExistence type="predicted"/>
<dbReference type="InterPro" id="IPR036397">
    <property type="entry name" value="RNaseH_sf"/>
</dbReference>
<dbReference type="PANTHER" id="PTHR46889:SF4">
    <property type="entry name" value="TRANSPOSASE INSO FOR INSERTION SEQUENCE ELEMENT IS911B-RELATED"/>
    <property type="match status" value="1"/>
</dbReference>
<protein>
    <submittedName>
        <fullName evidence="2">IS3 family transposase</fullName>
    </submittedName>
</protein>
<organism evidence="2 3">
    <name type="scientific">Cohnella hongkongensis</name>
    <dbReference type="NCBI Taxonomy" id="178337"/>
    <lineage>
        <taxon>Bacteria</taxon>
        <taxon>Bacillati</taxon>
        <taxon>Bacillota</taxon>
        <taxon>Bacilli</taxon>
        <taxon>Bacillales</taxon>
        <taxon>Paenibacillaceae</taxon>
        <taxon>Cohnella</taxon>
    </lineage>
</organism>
<dbReference type="PROSITE" id="PS50994">
    <property type="entry name" value="INTEGRASE"/>
    <property type="match status" value="1"/>
</dbReference>
<feature type="domain" description="Integrase catalytic" evidence="1">
    <location>
        <begin position="1"/>
        <end position="100"/>
    </location>
</feature>
<dbReference type="SUPFAM" id="SSF53098">
    <property type="entry name" value="Ribonuclease H-like"/>
    <property type="match status" value="1"/>
</dbReference>
<reference evidence="3" key="1">
    <citation type="journal article" date="2019" name="Int. J. Syst. Evol. Microbiol.">
        <title>The Global Catalogue of Microorganisms (GCM) 10K type strain sequencing project: providing services to taxonomists for standard genome sequencing and annotation.</title>
        <authorList>
            <consortium name="The Broad Institute Genomics Platform"/>
            <consortium name="The Broad Institute Genome Sequencing Center for Infectious Disease"/>
            <person name="Wu L."/>
            <person name="Ma J."/>
        </authorList>
    </citation>
    <scope>NUCLEOTIDE SEQUENCE [LARGE SCALE GENOMIC DNA]</scope>
    <source>
        <strain evidence="3">CCUG 49571</strain>
    </source>
</reference>
<sequence>MNYHSDRGSQFTSHAFRESLANRDAVQSMSGTGRCYDNVRMESFFATLKKEKLYKIRTEHYPMAYIKSVIFRYIMIDYNRRRIYTSNPGGWPPVIYRERMLSRAA</sequence>
<dbReference type="Proteomes" id="UP001596028">
    <property type="component" value="Unassembled WGS sequence"/>
</dbReference>
<dbReference type="InterPro" id="IPR001584">
    <property type="entry name" value="Integrase_cat-core"/>
</dbReference>
<dbReference type="Pfam" id="PF13333">
    <property type="entry name" value="rve_2"/>
    <property type="match status" value="1"/>
</dbReference>